<evidence type="ECO:0000313" key="2">
    <source>
        <dbReference type="EMBL" id="SJZ61817.1"/>
    </source>
</evidence>
<dbReference type="EMBL" id="FUWY01000002">
    <property type="protein sequence ID" value="SJZ61817.1"/>
    <property type="molecule type" value="Genomic_DNA"/>
</dbReference>
<dbReference type="STRING" id="118967.SAMN02745191_1182"/>
<keyword evidence="3" id="KW-1185">Reference proteome</keyword>
<evidence type="ECO:0000259" key="1">
    <source>
        <dbReference type="Pfam" id="PF00882"/>
    </source>
</evidence>
<accession>A0A1T4M4L6</accession>
<organism evidence="2 3">
    <name type="scientific">Anaerorhabdus furcosa</name>
    <dbReference type="NCBI Taxonomy" id="118967"/>
    <lineage>
        <taxon>Bacteria</taxon>
        <taxon>Bacillati</taxon>
        <taxon>Bacillota</taxon>
        <taxon>Erysipelotrichia</taxon>
        <taxon>Erysipelotrichales</taxon>
        <taxon>Erysipelotrichaceae</taxon>
        <taxon>Anaerorhabdus</taxon>
    </lineage>
</organism>
<dbReference type="AlphaFoldDB" id="A0A1T4M4L6"/>
<dbReference type="RefSeq" id="WP_078711589.1">
    <property type="nucleotide sequence ID" value="NZ_FUWY01000002.1"/>
</dbReference>
<proteinExistence type="predicted"/>
<dbReference type="Pfam" id="PF00882">
    <property type="entry name" value="Zn_dep_PLPC"/>
    <property type="match status" value="1"/>
</dbReference>
<dbReference type="InterPro" id="IPR029002">
    <property type="entry name" value="PLPC/GPLD1"/>
</dbReference>
<reference evidence="3" key="1">
    <citation type="submission" date="2017-02" db="EMBL/GenBank/DDBJ databases">
        <authorList>
            <person name="Varghese N."/>
            <person name="Submissions S."/>
        </authorList>
    </citation>
    <scope>NUCLEOTIDE SEQUENCE [LARGE SCALE GENOMIC DNA]</scope>
    <source>
        <strain evidence="3">ATCC 25662</strain>
    </source>
</reference>
<name>A0A1T4M4L6_9FIRM</name>
<dbReference type="OrthoDB" id="1360301at2"/>
<feature type="domain" description="Phospholipase C/D" evidence="1">
    <location>
        <begin position="6"/>
        <end position="167"/>
    </location>
</feature>
<dbReference type="Proteomes" id="UP000243297">
    <property type="component" value="Unassembled WGS sequence"/>
</dbReference>
<gene>
    <name evidence="2" type="ORF">SAMN02745191_1182</name>
</gene>
<sequence length="321" mass="37727">MPSLITHELFGKEVCRSIPNQLEKIIHQNIEEFSIGTSGPDLFFYYNAWPWKNQEEAKHVAAMGGKIHSTKIHEFFKQVFEECKLHQTQEKISYICGLLCHWALDKEAHPYIFNQTESTQGGNSSLYHRRFESHLDYLMLKLIRNTSTKDYPGYKLLKYDENTVEAILEVYKNPLHDIYDEDINRKVVETCLKDFYTIQKVLFDPKNTKKRFLYGFEKNILKKPYAFTSMIVPIEDDTLDLLNNTHRSWHHPCTNKTSTQSFVDIFNNSIAIGQEVCTLFFHYLKNEVELDEILALINNQSFETGLSVESPMKYFDCIYEK</sequence>
<evidence type="ECO:0000313" key="3">
    <source>
        <dbReference type="Proteomes" id="UP000243297"/>
    </source>
</evidence>
<protein>
    <submittedName>
        <fullName evidence="2">Zinc dependent phospholipase C</fullName>
    </submittedName>
</protein>